<sequence length="592" mass="65861">MLSGDNCTLTTATATTALTIDSKPLPLLSYDSVNWRQGVEDIVRQFFANMDSEALAAKLEPLKLPGLQTNVARMDYAQVLQRYTLTEFNSTISGDFSVDGAITVYLLLNGLVNDYSNIVYIWTNLWKSVKEKPKNSRGLHLEWRTTWIGAAGHLRLDRVPARNDNEKWAVLGHLLWCSPVHSRALKKAAGLDVKASEDVELGPNVADVHKPLWADLLSKDKEGLKHANILLDRYYYGGQVEKMSEGMPVEEKALQNSCLPLRNSCDDPVGPNQIQTNPASLAEEVRSNEKWDGLRVEANGSSSTLCASMELEQDNHGFTQLNESINQSSSLYPVTCQESDSGAASTRHTVKRLEIQYEQLKADVSESKSASKLLENKIMDMERGLAFVLAKLERTHHVVDTLKRDIASQSVSKFGYDSPIAPSSGLDLGFINRDAEAVRESTFKRLRCDSGDCHAVKAAISNEIQVTNSEPPLISGTQHNPINTLEATGTIETQANERCTEESAHQEENKSDNQAKFGFYHSGFYVHLAEYDGSHWIKYGATQRVGKRVNITPFKNVAHVAEVFAAEKGDRTVAKKKGWEEDWNQIMEKLSE</sequence>
<name>A0A1Y2ARJ9_9FUNG</name>
<comment type="caution">
    <text evidence="2">The sequence shown here is derived from an EMBL/GenBank/DDBJ whole genome shotgun (WGS) entry which is preliminary data.</text>
</comment>
<protein>
    <submittedName>
        <fullName evidence="2">Uncharacterized protein</fullName>
    </submittedName>
</protein>
<evidence type="ECO:0000313" key="2">
    <source>
        <dbReference type="EMBL" id="ORY25199.1"/>
    </source>
</evidence>
<gene>
    <name evidence="2" type="ORF">BCR33DRAFT_774499</name>
</gene>
<reference evidence="2 3" key="1">
    <citation type="submission" date="2016-07" db="EMBL/GenBank/DDBJ databases">
        <title>Pervasive Adenine N6-methylation of Active Genes in Fungi.</title>
        <authorList>
            <consortium name="DOE Joint Genome Institute"/>
            <person name="Mondo S.J."/>
            <person name="Dannebaum R.O."/>
            <person name="Kuo R.C."/>
            <person name="Labutti K."/>
            <person name="Haridas S."/>
            <person name="Kuo A."/>
            <person name="Salamov A."/>
            <person name="Ahrendt S.R."/>
            <person name="Lipzen A."/>
            <person name="Sullivan W."/>
            <person name="Andreopoulos W.B."/>
            <person name="Clum A."/>
            <person name="Lindquist E."/>
            <person name="Daum C."/>
            <person name="Ramamoorthy G.K."/>
            <person name="Gryganskyi A."/>
            <person name="Culley D."/>
            <person name="Magnuson J.K."/>
            <person name="James T.Y."/>
            <person name="O'Malley M.A."/>
            <person name="Stajich J.E."/>
            <person name="Spatafora J.W."/>
            <person name="Visel A."/>
            <person name="Grigoriev I.V."/>
        </authorList>
    </citation>
    <scope>NUCLEOTIDE SEQUENCE [LARGE SCALE GENOMIC DNA]</scope>
    <source>
        <strain evidence="2 3">JEL800</strain>
    </source>
</reference>
<organism evidence="2 3">
    <name type="scientific">Rhizoclosmatium globosum</name>
    <dbReference type="NCBI Taxonomy" id="329046"/>
    <lineage>
        <taxon>Eukaryota</taxon>
        <taxon>Fungi</taxon>
        <taxon>Fungi incertae sedis</taxon>
        <taxon>Chytridiomycota</taxon>
        <taxon>Chytridiomycota incertae sedis</taxon>
        <taxon>Chytridiomycetes</taxon>
        <taxon>Chytridiales</taxon>
        <taxon>Chytriomycetaceae</taxon>
        <taxon>Rhizoclosmatium</taxon>
    </lineage>
</organism>
<evidence type="ECO:0000313" key="3">
    <source>
        <dbReference type="Proteomes" id="UP000193642"/>
    </source>
</evidence>
<accession>A0A1Y2ARJ9</accession>
<feature type="coiled-coil region" evidence="1">
    <location>
        <begin position="343"/>
        <end position="377"/>
    </location>
</feature>
<dbReference type="EMBL" id="MCGO01000133">
    <property type="protein sequence ID" value="ORY25199.1"/>
    <property type="molecule type" value="Genomic_DNA"/>
</dbReference>
<evidence type="ECO:0000256" key="1">
    <source>
        <dbReference type="SAM" id="Coils"/>
    </source>
</evidence>
<keyword evidence="3" id="KW-1185">Reference proteome</keyword>
<dbReference type="AlphaFoldDB" id="A0A1Y2ARJ9"/>
<dbReference type="Proteomes" id="UP000193642">
    <property type="component" value="Unassembled WGS sequence"/>
</dbReference>
<keyword evidence="1" id="KW-0175">Coiled coil</keyword>
<proteinExistence type="predicted"/>